<protein>
    <submittedName>
        <fullName evidence="2">Uncharacterized protein</fullName>
    </submittedName>
</protein>
<keyword evidence="3" id="KW-1185">Reference proteome</keyword>
<proteinExistence type="predicted"/>
<evidence type="ECO:0000313" key="2">
    <source>
        <dbReference type="EMBL" id="GCE19290.1"/>
    </source>
</evidence>
<evidence type="ECO:0000313" key="3">
    <source>
        <dbReference type="Proteomes" id="UP000287188"/>
    </source>
</evidence>
<dbReference type="EMBL" id="BIFS01000001">
    <property type="protein sequence ID" value="GCE19290.1"/>
    <property type="molecule type" value="Genomic_DNA"/>
</dbReference>
<dbReference type="Proteomes" id="UP000287188">
    <property type="component" value="Unassembled WGS sequence"/>
</dbReference>
<dbReference type="RefSeq" id="WP_126551173.1">
    <property type="nucleotide sequence ID" value="NZ_BIFS01000001.1"/>
</dbReference>
<name>A0A402AJQ6_9CHLR</name>
<dbReference type="OrthoDB" id="142764at2"/>
<accession>A0A402AJQ6</accession>
<dbReference type="AlphaFoldDB" id="A0A402AJQ6"/>
<keyword evidence="1" id="KW-0472">Membrane</keyword>
<reference evidence="3" key="1">
    <citation type="submission" date="2018-12" db="EMBL/GenBank/DDBJ databases">
        <title>Tengunoibacter tsumagoiensis gen. nov., sp. nov., Dictyobacter kobayashii sp. nov., D. alpinus sp. nov., and D. joshuensis sp. nov. and description of Dictyobacteraceae fam. nov. within the order Ktedonobacterales isolated from Tengu-no-mugimeshi.</title>
        <authorList>
            <person name="Wang C.M."/>
            <person name="Zheng Y."/>
            <person name="Sakai Y."/>
            <person name="Toyoda A."/>
            <person name="Minakuchi Y."/>
            <person name="Abe K."/>
            <person name="Yokota A."/>
            <person name="Yabe S."/>
        </authorList>
    </citation>
    <scope>NUCLEOTIDE SEQUENCE [LARGE SCALE GENOMIC DNA]</scope>
    <source>
        <strain evidence="3">Uno11</strain>
    </source>
</reference>
<evidence type="ECO:0000256" key="1">
    <source>
        <dbReference type="SAM" id="Phobius"/>
    </source>
</evidence>
<organism evidence="2 3">
    <name type="scientific">Dictyobacter kobayashii</name>
    <dbReference type="NCBI Taxonomy" id="2014872"/>
    <lineage>
        <taxon>Bacteria</taxon>
        <taxon>Bacillati</taxon>
        <taxon>Chloroflexota</taxon>
        <taxon>Ktedonobacteria</taxon>
        <taxon>Ktedonobacterales</taxon>
        <taxon>Dictyobacteraceae</taxon>
        <taxon>Dictyobacter</taxon>
    </lineage>
</organism>
<comment type="caution">
    <text evidence="2">The sequence shown here is derived from an EMBL/GenBank/DDBJ whole genome shotgun (WGS) entry which is preliminary data.</text>
</comment>
<gene>
    <name evidence="2" type="ORF">KDK_30900</name>
</gene>
<sequence length="148" mass="16186">MDARFYNLRDQEVNIESLANNLVNAYQTQGYKAQYIGNQDHVLVQFKKGSDIEAVLGLQAALSLSLQRTSGGIMATVGQQKWIDKLAVGAASVFIPVLAPLLFTAGFGAFRQFNLAGQIFSMLDGLVRQQYPNVEINPTAAQAQETTF</sequence>
<keyword evidence="1" id="KW-0812">Transmembrane</keyword>
<keyword evidence="1" id="KW-1133">Transmembrane helix</keyword>
<feature type="transmembrane region" description="Helical" evidence="1">
    <location>
        <begin position="86"/>
        <end position="110"/>
    </location>
</feature>